<comment type="similarity">
    <text evidence="1">Belongs to the GSP K family.</text>
</comment>
<dbReference type="NCBIfam" id="NF037980">
    <property type="entry name" value="T2SS_GspK"/>
    <property type="match status" value="1"/>
</dbReference>
<dbReference type="InterPro" id="IPR049179">
    <property type="entry name" value="T2SSK_SAM-like_2nd"/>
</dbReference>
<accession>A0A931H6M4</accession>
<proteinExistence type="inferred from homology"/>
<keyword evidence="1" id="KW-0813">Transport</keyword>
<dbReference type="SUPFAM" id="SSF47781">
    <property type="entry name" value="RuvA domain 2-like"/>
    <property type="match status" value="1"/>
</dbReference>
<evidence type="ECO:0000259" key="3">
    <source>
        <dbReference type="Pfam" id="PF21687"/>
    </source>
</evidence>
<feature type="domain" description="T2SS protein K second SAM-like" evidence="2">
    <location>
        <begin position="215"/>
        <end position="262"/>
    </location>
</feature>
<dbReference type="InterPro" id="IPR010994">
    <property type="entry name" value="RuvA_2-like"/>
</dbReference>
<dbReference type="EMBL" id="JADWYS010000001">
    <property type="protein sequence ID" value="MBG9389355.1"/>
    <property type="molecule type" value="Genomic_DNA"/>
</dbReference>
<keyword evidence="1" id="KW-1003">Cell membrane</keyword>
<dbReference type="Pfam" id="PF03934">
    <property type="entry name" value="T2SSK"/>
    <property type="match status" value="1"/>
</dbReference>
<evidence type="ECO:0000256" key="1">
    <source>
        <dbReference type="PIRNR" id="PIRNR002786"/>
    </source>
</evidence>
<dbReference type="Gene3D" id="3.30.1300.30">
    <property type="entry name" value="GSPII I/J protein-like"/>
    <property type="match status" value="1"/>
</dbReference>
<dbReference type="PANTHER" id="PTHR38831">
    <property type="entry name" value="TYPE II SECRETION SYSTEM PROTEIN K"/>
    <property type="match status" value="1"/>
</dbReference>
<comment type="caution">
    <text evidence="4">The sequence shown here is derived from an EMBL/GenBank/DDBJ whole genome shotgun (WGS) entry which is preliminary data.</text>
</comment>
<dbReference type="Proteomes" id="UP000651050">
    <property type="component" value="Unassembled WGS sequence"/>
</dbReference>
<dbReference type="RefSeq" id="WP_196987154.1">
    <property type="nucleotide sequence ID" value="NZ_JADWYS010000001.1"/>
</dbReference>
<feature type="domain" description="T2SS protein K first SAM-like" evidence="3">
    <location>
        <begin position="125"/>
        <end position="210"/>
    </location>
</feature>
<dbReference type="Pfam" id="PF21687">
    <property type="entry name" value="T2SSK_1st"/>
    <property type="match status" value="1"/>
</dbReference>
<dbReference type="GO" id="GO:0009306">
    <property type="term" value="P:protein secretion"/>
    <property type="evidence" value="ECO:0007669"/>
    <property type="project" value="InterPro"/>
</dbReference>
<name>A0A931H6M4_9BURK</name>
<dbReference type="InterPro" id="IPR049031">
    <property type="entry name" value="T2SSK_SAM-like_1st"/>
</dbReference>
<keyword evidence="1" id="KW-0997">Cell inner membrane</keyword>
<dbReference type="SUPFAM" id="SSF54523">
    <property type="entry name" value="Pili subunits"/>
    <property type="match status" value="1"/>
</dbReference>
<protein>
    <recommendedName>
        <fullName evidence="1">Type II secretion system protein K</fullName>
    </recommendedName>
</protein>
<sequence length="326" mass="35620">MIRRASPPRHRGAALLIAMLTVALVATFAAASLWQQWRSIEVEGAERARVQSAWVLTGALDWARLLLREDARAGGPDHLGEPWAVPLQEARLSSFLAADQNNTADMGPEVLEAFLSGQIIDLQSLLNVTNLADKTRASEPDVRAFRRLFDLLGLPPEQLDRLVENMRLALEPGAPNPGSPLPPQRVEELVWLGLPAATIAALQPYITVLPVHTGVNLNTAPPEVIFAALDGISMADAQRLVAERERTPFKTPEDAKRLITSPEAALTDSQVVAASNYFEVRSRLRLDKLVVEERAVLFRGGLDVSVVQRERGIPDARALTQAAAKR</sequence>
<evidence type="ECO:0000313" key="4">
    <source>
        <dbReference type="EMBL" id="MBG9389355.1"/>
    </source>
</evidence>
<evidence type="ECO:0000313" key="5">
    <source>
        <dbReference type="Proteomes" id="UP000651050"/>
    </source>
</evidence>
<dbReference type="InterPro" id="IPR045584">
    <property type="entry name" value="Pilin-like"/>
</dbReference>
<dbReference type="PANTHER" id="PTHR38831:SF1">
    <property type="entry name" value="TYPE II SECRETION SYSTEM PROTEIN K-RELATED"/>
    <property type="match status" value="1"/>
</dbReference>
<comment type="subcellular location">
    <subcellularLocation>
        <location evidence="1">Cell inner membrane</location>
    </subcellularLocation>
</comment>
<organism evidence="4 5">
    <name type="scientific">Caenimonas aquaedulcis</name>
    <dbReference type="NCBI Taxonomy" id="2793270"/>
    <lineage>
        <taxon>Bacteria</taxon>
        <taxon>Pseudomonadati</taxon>
        <taxon>Pseudomonadota</taxon>
        <taxon>Betaproteobacteria</taxon>
        <taxon>Burkholderiales</taxon>
        <taxon>Comamonadaceae</taxon>
        <taxon>Caenimonas</taxon>
    </lineage>
</organism>
<dbReference type="InterPro" id="IPR005628">
    <property type="entry name" value="GspK"/>
</dbReference>
<keyword evidence="1" id="KW-0472">Membrane</keyword>
<evidence type="ECO:0000259" key="2">
    <source>
        <dbReference type="Pfam" id="PF03934"/>
    </source>
</evidence>
<gene>
    <name evidence="4" type="primary">gspK</name>
    <name evidence="4" type="ORF">I5803_15095</name>
</gene>
<dbReference type="AlphaFoldDB" id="A0A931H6M4"/>
<reference evidence="4" key="1">
    <citation type="submission" date="2020-11" db="EMBL/GenBank/DDBJ databases">
        <title>Bacterial whole genome sequence for Caenimonas sp. DR4.4.</title>
        <authorList>
            <person name="Le V."/>
            <person name="Ko S.-R."/>
            <person name="Ahn C.-Y."/>
            <person name="Oh H.-M."/>
        </authorList>
    </citation>
    <scope>NUCLEOTIDE SEQUENCE</scope>
    <source>
        <strain evidence="4">DR4.4</strain>
    </source>
</reference>
<dbReference type="PIRSF" id="PIRSF002786">
    <property type="entry name" value="XcpX"/>
    <property type="match status" value="1"/>
</dbReference>
<keyword evidence="5" id="KW-1185">Reference proteome</keyword>
<dbReference type="GO" id="GO:0005886">
    <property type="term" value="C:plasma membrane"/>
    <property type="evidence" value="ECO:0007669"/>
    <property type="project" value="UniProtKB-SubCell"/>
</dbReference>